<evidence type="ECO:0000313" key="2">
    <source>
        <dbReference type="EMBL" id="PLB55750.1"/>
    </source>
</evidence>
<feature type="region of interest" description="Disordered" evidence="1">
    <location>
        <begin position="1"/>
        <end position="31"/>
    </location>
</feature>
<comment type="caution">
    <text evidence="2">The sequence shown here is derived from an EMBL/GenBank/DDBJ whole genome shotgun (WGS) entry which is preliminary data.</text>
</comment>
<evidence type="ECO:0000256" key="1">
    <source>
        <dbReference type="SAM" id="MobiDB-lite"/>
    </source>
</evidence>
<organism evidence="2 3">
    <name type="scientific">Aspergillus steynii IBT 23096</name>
    <dbReference type="NCBI Taxonomy" id="1392250"/>
    <lineage>
        <taxon>Eukaryota</taxon>
        <taxon>Fungi</taxon>
        <taxon>Dikarya</taxon>
        <taxon>Ascomycota</taxon>
        <taxon>Pezizomycotina</taxon>
        <taxon>Eurotiomycetes</taxon>
        <taxon>Eurotiomycetidae</taxon>
        <taxon>Eurotiales</taxon>
        <taxon>Aspergillaceae</taxon>
        <taxon>Aspergillus</taxon>
        <taxon>Aspergillus subgen. Circumdati</taxon>
    </lineage>
</organism>
<dbReference type="EMBL" id="MSFO01000001">
    <property type="protein sequence ID" value="PLB55750.1"/>
    <property type="molecule type" value="Genomic_DNA"/>
</dbReference>
<name>A0A2I2GSB1_9EURO</name>
<evidence type="ECO:0000313" key="3">
    <source>
        <dbReference type="Proteomes" id="UP000234275"/>
    </source>
</evidence>
<dbReference type="GeneID" id="36560511"/>
<dbReference type="VEuPathDB" id="FungiDB:P170DRAFT_471149"/>
<dbReference type="Proteomes" id="UP000234275">
    <property type="component" value="Unassembled WGS sequence"/>
</dbReference>
<proteinExistence type="predicted"/>
<dbReference type="RefSeq" id="XP_024711052.1">
    <property type="nucleotide sequence ID" value="XM_024852813.1"/>
</dbReference>
<sequence>MPKRRNIPGGPEPSSKKAVKKSKKNAPEEEFQMPGVIEKLFTGDMLQDIQLWAKQKLSGNDDLIKDTAQTFDECKDEKDEWNLIQTMASAQNFKQKIELECHNRVIEFLKGREAYSKNKANRDEETWQSLGEVERKGRDYQKDIPGCWARVEARFGAETMALLQGLGSGRHHAKTCSAMAGKADSWDTWRKRINMEVYARAKNRKQGQSASIVWFPVDIKRATDQKKAPKMLTAEELDAIAAVIDDKGIIRAKETQEKQA</sequence>
<keyword evidence="3" id="KW-1185">Reference proteome</keyword>
<protein>
    <submittedName>
        <fullName evidence="2">Uncharacterized protein</fullName>
    </submittedName>
</protein>
<dbReference type="AlphaFoldDB" id="A0A2I2GSB1"/>
<reference evidence="2 3" key="1">
    <citation type="submission" date="2016-12" db="EMBL/GenBank/DDBJ databases">
        <title>The genomes of Aspergillus section Nigri reveals drivers in fungal speciation.</title>
        <authorList>
            <consortium name="DOE Joint Genome Institute"/>
            <person name="Vesth T.C."/>
            <person name="Nybo J."/>
            <person name="Theobald S."/>
            <person name="Brandl J."/>
            <person name="Frisvad J.C."/>
            <person name="Nielsen K.F."/>
            <person name="Lyhne E.K."/>
            <person name="Kogle M.E."/>
            <person name="Kuo A."/>
            <person name="Riley R."/>
            <person name="Clum A."/>
            <person name="Nolan M."/>
            <person name="Lipzen A."/>
            <person name="Salamov A."/>
            <person name="Henrissat B."/>
            <person name="Wiebenga A."/>
            <person name="De Vries R.P."/>
            <person name="Grigoriev I.V."/>
            <person name="Mortensen U.H."/>
            <person name="Andersen M.R."/>
            <person name="Baker S.E."/>
        </authorList>
    </citation>
    <scope>NUCLEOTIDE SEQUENCE [LARGE SCALE GENOMIC DNA]</scope>
    <source>
        <strain evidence="2 3">IBT 23096</strain>
    </source>
</reference>
<gene>
    <name evidence="2" type="ORF">P170DRAFT_471149</name>
</gene>
<accession>A0A2I2GSB1</accession>